<organism evidence="1 2">
    <name type="scientific">Flavobacterium cucumis</name>
    <dbReference type="NCBI Taxonomy" id="416016"/>
    <lineage>
        <taxon>Bacteria</taxon>
        <taxon>Pseudomonadati</taxon>
        <taxon>Bacteroidota</taxon>
        <taxon>Flavobacteriia</taxon>
        <taxon>Flavobacteriales</taxon>
        <taxon>Flavobacteriaceae</taxon>
        <taxon>Flavobacterium</taxon>
    </lineage>
</organism>
<evidence type="ECO:0000313" key="2">
    <source>
        <dbReference type="Proteomes" id="UP000184611"/>
    </source>
</evidence>
<dbReference type="OrthoDB" id="1524207at2"/>
<dbReference type="AlphaFoldDB" id="A0A1M7ZUJ7"/>
<evidence type="ECO:0000313" key="1">
    <source>
        <dbReference type="EMBL" id="SHO72554.1"/>
    </source>
</evidence>
<dbReference type="Proteomes" id="UP000184611">
    <property type="component" value="Unassembled WGS sequence"/>
</dbReference>
<dbReference type="RefSeq" id="WP_073582440.1">
    <property type="nucleotide sequence ID" value="NZ_CBCSEA010000002.1"/>
</dbReference>
<sequence>MKRILFFALLTIQFGFSQKEKGALQFWEHLKKHCGKSYEGTITAGGTANDAFSGKKLMMHVRSCAENQIKIPFFVGDDRSRTWILTLQNDVITLKHDHRHKDGSEDKITQYGGTSPNTGLPNIQIFPADQFTADLIHYASTNVWWITIDENSFTYNLKRIGSDRIFTVSFDLKKPITTPEAPWGWED</sequence>
<dbReference type="STRING" id="416016.SAMN05443547_0888"/>
<name>A0A1M7ZUJ7_9FLAO</name>
<gene>
    <name evidence="1" type="ORF">SAMN05443547_0888</name>
</gene>
<reference evidence="2" key="1">
    <citation type="submission" date="2016-12" db="EMBL/GenBank/DDBJ databases">
        <authorList>
            <person name="Varghese N."/>
            <person name="Submissions S."/>
        </authorList>
    </citation>
    <scope>NUCLEOTIDE SEQUENCE [LARGE SCALE GENOMIC DNA]</scope>
    <source>
        <strain evidence="2">DSM 18830</strain>
    </source>
</reference>
<keyword evidence="2" id="KW-1185">Reference proteome</keyword>
<proteinExistence type="predicted"/>
<accession>A0A1M7ZUJ7</accession>
<protein>
    <recommendedName>
        <fullName evidence="3">Secreted protein</fullName>
    </recommendedName>
</protein>
<evidence type="ECO:0008006" key="3">
    <source>
        <dbReference type="Google" id="ProtNLM"/>
    </source>
</evidence>
<dbReference type="EMBL" id="FRYK01000001">
    <property type="protein sequence ID" value="SHO72554.1"/>
    <property type="molecule type" value="Genomic_DNA"/>
</dbReference>